<name>A0A088CN86_SANAL</name>
<dbReference type="InterPro" id="IPR008930">
    <property type="entry name" value="Terpenoid_cyclase/PrenylTrfase"/>
</dbReference>
<evidence type="ECO:0000256" key="5">
    <source>
        <dbReference type="ARBA" id="ARBA00023211"/>
    </source>
</evidence>
<sequence length="569" mass="65162">MDSSTATAMTAPFIDPTDHVNLKTDTDASENRRMGNYKPSIWNYDFLQSLATHHNIVEERHLKLAEKLKGQVKFMFGAPMEPLAKLELVDVVQRLGLNHLFETEIKEALFSIYKDGSNGWWFGHLHATSLRFRLLRQCGLFIPQDVFKTFQNKTGEFDMKLCDNVKGLLSLYEASYLGWKGENILDEAKAFTTKCLKSAWENISEKWLAKRVKHALALPLHWRVPRIEARWFIEAYEQEANMNPTLLKLAKLDFNMVQSIHQKEIGELARWWVTTGLDKLAFARNNLLQSYMWSCAIASDPKFKLARETIVEIGSVLTVVDDGYDVYGSIDELDLYTSSVERWSCVEIDKLPNTLKLIFMSMFNKTNEVGLRVQHERGYNSIPTFIKAWVEQCKSYQKEARWFHGGHTPPLEEYSLNGLVSIGFPLLLITGYVAIAENEAALDKVHPLPDLLHYSSLLSRLINDIGTSPDEMARGDNLKSIHCYMNETGASEEVAREHIKGVIEENWKILNQCCFDQSQFQEPFITFNLNSVRGSHFFYEFGLGFGVTDSWTKVDMKSVLIDPIPLGEE</sequence>
<dbReference type="GO" id="GO:0016102">
    <property type="term" value="P:diterpenoid biosynthetic process"/>
    <property type="evidence" value="ECO:0007669"/>
    <property type="project" value="InterPro"/>
</dbReference>
<reference evidence="8" key="1">
    <citation type="submission" date="2014-07" db="EMBL/GenBank/DDBJ databases">
        <title>Directed Engineering of Santalene Synthase from Indian Sandalwood Santalum album.</title>
        <authorList>
            <person name="Srivastava P.L."/>
            <person name="Krithika R."/>
            <person name="Sonia M.T."/>
            <person name="Thulasiram H.V."/>
        </authorList>
    </citation>
    <scope>NUCLEOTIDE SEQUENCE</scope>
</reference>
<evidence type="ECO:0000256" key="4">
    <source>
        <dbReference type="ARBA" id="ARBA00022842"/>
    </source>
</evidence>
<comment type="cofactor">
    <cofactor evidence="1">
        <name>Mn(2+)</name>
        <dbReference type="ChEBI" id="CHEBI:29035"/>
    </cofactor>
</comment>
<evidence type="ECO:0000313" key="8">
    <source>
        <dbReference type="EMBL" id="AIG15457.1"/>
    </source>
</evidence>
<dbReference type="InterPro" id="IPR044814">
    <property type="entry name" value="Terpene_cyclase_plant_C1"/>
</dbReference>
<dbReference type="CDD" id="cd00684">
    <property type="entry name" value="Terpene_cyclase_plant_C1"/>
    <property type="match status" value="1"/>
</dbReference>
<dbReference type="SUPFAM" id="SSF48576">
    <property type="entry name" value="Terpenoid synthases"/>
    <property type="match status" value="1"/>
</dbReference>
<feature type="domain" description="Terpene synthase metal-binding" evidence="7">
    <location>
        <begin position="277"/>
        <end position="508"/>
    </location>
</feature>
<dbReference type="InterPro" id="IPR036965">
    <property type="entry name" value="Terpene_synth_N_sf"/>
</dbReference>
<dbReference type="PANTHER" id="PTHR31225">
    <property type="entry name" value="OS04G0344100 PROTEIN-RELATED"/>
    <property type="match status" value="1"/>
</dbReference>
<evidence type="ECO:0000259" key="7">
    <source>
        <dbReference type="Pfam" id="PF03936"/>
    </source>
</evidence>
<dbReference type="PANTHER" id="PTHR31225:SF252">
    <property type="entry name" value="TERPENE SYNTHASE 12-RELATED"/>
    <property type="match status" value="1"/>
</dbReference>
<dbReference type="AlphaFoldDB" id="A0A088CN86"/>
<dbReference type="SFLD" id="SFLDG01019">
    <property type="entry name" value="Terpene_Cyclase_Like_1_C_Termi"/>
    <property type="match status" value="1"/>
</dbReference>
<dbReference type="Pfam" id="PF01397">
    <property type="entry name" value="Terpene_synth"/>
    <property type="match status" value="1"/>
</dbReference>
<evidence type="ECO:0000256" key="1">
    <source>
        <dbReference type="ARBA" id="ARBA00001936"/>
    </source>
</evidence>
<proteinExistence type="evidence at transcript level"/>
<evidence type="ECO:0000256" key="2">
    <source>
        <dbReference type="ARBA" id="ARBA00001946"/>
    </source>
</evidence>
<dbReference type="InterPro" id="IPR008949">
    <property type="entry name" value="Isoprenoid_synthase_dom_sf"/>
</dbReference>
<dbReference type="InterPro" id="IPR034741">
    <property type="entry name" value="Terpene_cyclase-like_1_C"/>
</dbReference>
<dbReference type="GO" id="GO:0000287">
    <property type="term" value="F:magnesium ion binding"/>
    <property type="evidence" value="ECO:0007669"/>
    <property type="project" value="InterPro"/>
</dbReference>
<dbReference type="SUPFAM" id="SSF48239">
    <property type="entry name" value="Terpenoid cyclases/Protein prenyltransferases"/>
    <property type="match status" value="1"/>
</dbReference>
<accession>A0A088CN86</accession>
<dbReference type="Pfam" id="PF03936">
    <property type="entry name" value="Terpene_synth_C"/>
    <property type="match status" value="1"/>
</dbReference>
<organism evidence="8">
    <name type="scientific">Santalum album</name>
    <name type="common">Indian sandalwood</name>
    <dbReference type="NCBI Taxonomy" id="35974"/>
    <lineage>
        <taxon>Eukaryota</taxon>
        <taxon>Viridiplantae</taxon>
        <taxon>Streptophyta</taxon>
        <taxon>Embryophyta</taxon>
        <taxon>Tracheophyta</taxon>
        <taxon>Spermatophyta</taxon>
        <taxon>Magnoliopsida</taxon>
        <taxon>eudicotyledons</taxon>
        <taxon>Gunneridae</taxon>
        <taxon>Pentapetalae</taxon>
        <taxon>Santalales</taxon>
        <taxon>Santalaceae</taxon>
        <taxon>Santalum</taxon>
    </lineage>
</organism>
<evidence type="ECO:0000256" key="3">
    <source>
        <dbReference type="ARBA" id="ARBA00022723"/>
    </source>
</evidence>
<dbReference type="FunFam" id="1.50.10.130:FF:000001">
    <property type="entry name" value="Isoprene synthase, chloroplastic"/>
    <property type="match status" value="1"/>
</dbReference>
<keyword evidence="5" id="KW-0464">Manganese</keyword>
<dbReference type="InterPro" id="IPR005630">
    <property type="entry name" value="Terpene_synthase_metal-bd"/>
</dbReference>
<keyword evidence="4" id="KW-0460">Magnesium</keyword>
<dbReference type="InterPro" id="IPR001906">
    <property type="entry name" value="Terpene_synth_N"/>
</dbReference>
<protein>
    <submittedName>
        <fullName evidence="8">Santalene synthase mutant 45 D543L</fullName>
    </submittedName>
</protein>
<keyword evidence="3" id="KW-0479">Metal-binding</keyword>
<comment type="cofactor">
    <cofactor evidence="2">
        <name>Mg(2+)</name>
        <dbReference type="ChEBI" id="CHEBI:18420"/>
    </cofactor>
</comment>
<dbReference type="EMBL" id="KM108324">
    <property type="protein sequence ID" value="AIG15457.1"/>
    <property type="molecule type" value="mRNA"/>
</dbReference>
<evidence type="ECO:0000259" key="6">
    <source>
        <dbReference type="Pfam" id="PF01397"/>
    </source>
</evidence>
<dbReference type="Gene3D" id="1.50.10.130">
    <property type="entry name" value="Terpene synthase, N-terminal domain"/>
    <property type="match status" value="1"/>
</dbReference>
<dbReference type="SFLD" id="SFLDS00005">
    <property type="entry name" value="Isoprenoid_Synthase_Type_I"/>
    <property type="match status" value="1"/>
</dbReference>
<dbReference type="GO" id="GO:0010333">
    <property type="term" value="F:terpene synthase activity"/>
    <property type="evidence" value="ECO:0007669"/>
    <property type="project" value="InterPro"/>
</dbReference>
<feature type="domain" description="Terpene synthase N-terminal" evidence="6">
    <location>
        <begin position="41"/>
        <end position="216"/>
    </location>
</feature>
<dbReference type="InterPro" id="IPR050148">
    <property type="entry name" value="Terpene_synthase-like"/>
</dbReference>
<dbReference type="FunFam" id="1.10.600.10:FF:000007">
    <property type="entry name" value="Isoprene synthase, chloroplastic"/>
    <property type="match status" value="1"/>
</dbReference>
<dbReference type="Gene3D" id="1.10.600.10">
    <property type="entry name" value="Farnesyl Diphosphate Synthase"/>
    <property type="match status" value="1"/>
</dbReference>